<dbReference type="Proteomes" id="UP000276254">
    <property type="component" value="Plasmid unnamed1"/>
</dbReference>
<dbReference type="PANTHER" id="PTHR11360:SF284">
    <property type="entry name" value="EG:103B4.3 PROTEIN-RELATED"/>
    <property type="match status" value="1"/>
</dbReference>
<proteinExistence type="predicted"/>
<evidence type="ECO:0000256" key="3">
    <source>
        <dbReference type="ARBA" id="ARBA00023136"/>
    </source>
</evidence>
<evidence type="ECO:0000313" key="7">
    <source>
        <dbReference type="Proteomes" id="UP000276254"/>
    </source>
</evidence>
<feature type="transmembrane region" description="Helical" evidence="4">
    <location>
        <begin position="264"/>
        <end position="283"/>
    </location>
</feature>
<dbReference type="PANTHER" id="PTHR11360">
    <property type="entry name" value="MONOCARBOXYLATE TRANSPORTER"/>
    <property type="match status" value="1"/>
</dbReference>
<feature type="domain" description="Major facilitator superfamily (MFS) profile" evidence="5">
    <location>
        <begin position="13"/>
        <end position="401"/>
    </location>
</feature>
<dbReference type="InterPro" id="IPR011701">
    <property type="entry name" value="MFS"/>
</dbReference>
<dbReference type="Pfam" id="PF07690">
    <property type="entry name" value="MFS_1"/>
    <property type="match status" value="1"/>
</dbReference>
<evidence type="ECO:0000313" key="6">
    <source>
        <dbReference type="EMBL" id="AYJ84935.1"/>
    </source>
</evidence>
<keyword evidence="7" id="KW-1185">Reference proteome</keyword>
<feature type="transmembrane region" description="Helical" evidence="4">
    <location>
        <begin position="80"/>
        <end position="102"/>
    </location>
</feature>
<feature type="transmembrane region" description="Helical" evidence="4">
    <location>
        <begin position="379"/>
        <end position="400"/>
    </location>
</feature>
<gene>
    <name evidence="6" type="ORF">D3Y57_02420</name>
</gene>
<sequence>MTKREELAANWPVVLAAFVGVMTGAWAFPVFILGPLIKPFEAEFAWSRTGIVACTSFLAAGLVIATPIAGRLADRIGVRVVALTSMVMLVLCFGVMSMIGGALWHLQLLYFFMGLLGAGCGGVAYTRAIGGWFRKARGLALGITLTGTGVASAVAPNLVEFVNAAAGWRWVCIIVAGITLLVGLPIVFFGLREPLRVGQVIETDDSNCPVSLIGATRAEALRDPRFYILAATIGIFGLVISSLLVHTVPMLIDMGMTPTRAAQIASFSGISIIIGRLSIGWMLDRYSPTAVGIVIFVLGSVGCLLFVLLGAGAALITVAAIGFLVGAEIDLLSFMVLRYFGLLNYGAIYGILFGVYSGAGIMAPLVAGGLIWWGGYNALFIGAASTFLTAAFLFFVLGFMPTGKNWEL</sequence>
<geneLocation type="plasmid" evidence="6">
    <name>unnamed1</name>
</geneLocation>
<dbReference type="OrthoDB" id="9796632at2"/>
<dbReference type="EMBL" id="CP032828">
    <property type="protein sequence ID" value="AYJ84935.1"/>
    <property type="molecule type" value="Genomic_DNA"/>
</dbReference>
<keyword evidence="1 4" id="KW-0812">Transmembrane</keyword>
<feature type="transmembrane region" description="Helical" evidence="4">
    <location>
        <begin position="108"/>
        <end position="126"/>
    </location>
</feature>
<protein>
    <submittedName>
        <fullName evidence="6">MFS transporter</fullName>
    </submittedName>
</protein>
<dbReference type="AlphaFoldDB" id="A0A494TIF4"/>
<feature type="transmembrane region" description="Helical" evidence="4">
    <location>
        <begin position="49"/>
        <end position="68"/>
    </location>
</feature>
<evidence type="ECO:0000256" key="2">
    <source>
        <dbReference type="ARBA" id="ARBA00022989"/>
    </source>
</evidence>
<feature type="transmembrane region" description="Helical" evidence="4">
    <location>
        <begin position="349"/>
        <end position="373"/>
    </location>
</feature>
<accession>A0A494TIF4</accession>
<organism evidence="6 7">
    <name type="scientific">Sphingomonas paeninsulae</name>
    <dbReference type="NCBI Taxonomy" id="2319844"/>
    <lineage>
        <taxon>Bacteria</taxon>
        <taxon>Pseudomonadati</taxon>
        <taxon>Pseudomonadota</taxon>
        <taxon>Alphaproteobacteria</taxon>
        <taxon>Sphingomonadales</taxon>
        <taxon>Sphingomonadaceae</taxon>
        <taxon>Sphingomonas</taxon>
    </lineage>
</organism>
<keyword evidence="6" id="KW-0614">Plasmid</keyword>
<evidence type="ECO:0000256" key="4">
    <source>
        <dbReference type="SAM" id="Phobius"/>
    </source>
</evidence>
<evidence type="ECO:0000256" key="1">
    <source>
        <dbReference type="ARBA" id="ARBA00022692"/>
    </source>
</evidence>
<dbReference type="InterPro" id="IPR050327">
    <property type="entry name" value="Proton-linked_MCT"/>
</dbReference>
<dbReference type="InterPro" id="IPR020846">
    <property type="entry name" value="MFS_dom"/>
</dbReference>
<dbReference type="SUPFAM" id="SSF103473">
    <property type="entry name" value="MFS general substrate transporter"/>
    <property type="match status" value="1"/>
</dbReference>
<dbReference type="RefSeq" id="WP_121151016.1">
    <property type="nucleotide sequence ID" value="NZ_CP032828.1"/>
</dbReference>
<feature type="transmembrane region" description="Helical" evidence="4">
    <location>
        <begin position="138"/>
        <end position="155"/>
    </location>
</feature>
<keyword evidence="2 4" id="KW-1133">Transmembrane helix</keyword>
<dbReference type="GO" id="GO:0022857">
    <property type="term" value="F:transmembrane transporter activity"/>
    <property type="evidence" value="ECO:0007669"/>
    <property type="project" value="InterPro"/>
</dbReference>
<evidence type="ECO:0000259" key="5">
    <source>
        <dbReference type="PROSITE" id="PS50850"/>
    </source>
</evidence>
<feature type="transmembrane region" description="Helical" evidence="4">
    <location>
        <begin position="315"/>
        <end position="337"/>
    </location>
</feature>
<feature type="transmembrane region" description="Helical" evidence="4">
    <location>
        <begin position="226"/>
        <end position="252"/>
    </location>
</feature>
<dbReference type="Gene3D" id="1.20.1250.20">
    <property type="entry name" value="MFS general substrate transporter like domains"/>
    <property type="match status" value="2"/>
</dbReference>
<feature type="transmembrane region" description="Helical" evidence="4">
    <location>
        <begin position="290"/>
        <end position="309"/>
    </location>
</feature>
<dbReference type="PROSITE" id="PS50850">
    <property type="entry name" value="MFS"/>
    <property type="match status" value="1"/>
</dbReference>
<dbReference type="InterPro" id="IPR036259">
    <property type="entry name" value="MFS_trans_sf"/>
</dbReference>
<feature type="transmembrane region" description="Helical" evidence="4">
    <location>
        <begin position="12"/>
        <end position="37"/>
    </location>
</feature>
<reference evidence="6 7" key="1">
    <citation type="submission" date="2018-09" db="EMBL/GenBank/DDBJ databases">
        <title>Sphingomonas peninsula sp. nov., isolated from fildes peninsula, Antarctic soil.</title>
        <authorList>
            <person name="Yingchao G."/>
        </authorList>
    </citation>
    <scope>NUCLEOTIDE SEQUENCE [LARGE SCALE GENOMIC DNA]</scope>
    <source>
        <strain evidence="6 7">YZ-8</strain>
        <plasmid evidence="6 7">unnamed1</plasmid>
    </source>
</reference>
<feature type="transmembrane region" description="Helical" evidence="4">
    <location>
        <begin position="167"/>
        <end position="191"/>
    </location>
</feature>
<dbReference type="KEGG" id="spha:D3Y57_02420"/>
<name>A0A494TIF4_SPHPE</name>
<keyword evidence="3 4" id="KW-0472">Membrane</keyword>